<accession>A0A1T4MHP3</accession>
<reference evidence="3" key="1">
    <citation type="submission" date="2017-02" db="EMBL/GenBank/DDBJ databases">
        <authorList>
            <person name="Varghese N."/>
            <person name="Submissions S."/>
        </authorList>
    </citation>
    <scope>NUCLEOTIDE SEQUENCE [LARGE SCALE GENOMIC DNA]</scope>
    <source>
        <strain evidence="3">DSM 15739</strain>
    </source>
</reference>
<gene>
    <name evidence="2" type="ORF">SAMN02746011_01438</name>
</gene>
<dbReference type="RefSeq" id="WP_078756169.1">
    <property type="nucleotide sequence ID" value="NZ_FUWO01000012.1"/>
</dbReference>
<evidence type="ECO:0000313" key="3">
    <source>
        <dbReference type="Proteomes" id="UP000189941"/>
    </source>
</evidence>
<feature type="signal peptide" evidence="1">
    <location>
        <begin position="1"/>
        <end position="27"/>
    </location>
</feature>
<dbReference type="Proteomes" id="UP000189941">
    <property type="component" value="Unassembled WGS sequence"/>
</dbReference>
<evidence type="ECO:0000256" key="1">
    <source>
        <dbReference type="SAM" id="SignalP"/>
    </source>
</evidence>
<evidence type="ECO:0000313" key="2">
    <source>
        <dbReference type="EMBL" id="SJZ66610.1"/>
    </source>
</evidence>
<proteinExistence type="predicted"/>
<keyword evidence="3" id="KW-1185">Reference proteome</keyword>
<dbReference type="AlphaFoldDB" id="A0A1T4MHP3"/>
<sequence length="330" mass="37263">MKFVNKILCALFIIITISQMNSLLVEAGNTTINASQQISYADESRLSFQSDETEITSQAHETEFIVPTSTTLPTNEQWAELSLEEKAHTIVSTIYLNANTENSITEEQIQVLLGEPDEVFEMNDQIKQHLFTLEDGGRKIALKLAYDLEKKTYFEGLGEQSFELDTPPVTFDKFDELASLLRENYQDKQHTKVEVLADYLESPKSVSYIFDAIVYQFPGENHDKYAVTVKENIITDINYLSGDQASMKQPIEQTKKQLDRLAHEAGLNHQEILSILGQPHSINYDSKSGIITNAWFSTSETSAAKEVYYYYAYNGISIGLAYGSGQEVEN</sequence>
<dbReference type="OrthoDB" id="9817805at2"/>
<name>A0A1T4MHP3_9LACT</name>
<dbReference type="EMBL" id="FUWO01000012">
    <property type="protein sequence ID" value="SJZ66610.1"/>
    <property type="molecule type" value="Genomic_DNA"/>
</dbReference>
<organism evidence="2 3">
    <name type="scientific">Globicatella sulfidifaciens DSM 15739</name>
    <dbReference type="NCBI Taxonomy" id="1121925"/>
    <lineage>
        <taxon>Bacteria</taxon>
        <taxon>Bacillati</taxon>
        <taxon>Bacillota</taxon>
        <taxon>Bacilli</taxon>
        <taxon>Lactobacillales</taxon>
        <taxon>Aerococcaceae</taxon>
        <taxon>Globicatella</taxon>
    </lineage>
</organism>
<keyword evidence="1" id="KW-0732">Signal</keyword>
<protein>
    <submittedName>
        <fullName evidence="2">Uncharacterized protein</fullName>
    </submittedName>
</protein>
<feature type="chain" id="PRO_5012639867" evidence="1">
    <location>
        <begin position="28"/>
        <end position="330"/>
    </location>
</feature>